<dbReference type="Gene3D" id="3.40.50.12140">
    <property type="entry name" value="Domain of unknown function DUF4159"/>
    <property type="match status" value="1"/>
</dbReference>
<feature type="signal peptide" evidence="1">
    <location>
        <begin position="1"/>
        <end position="23"/>
    </location>
</feature>
<name>A0A7W8DIL0_9BACT</name>
<proteinExistence type="predicted"/>
<keyword evidence="4" id="KW-1185">Reference proteome</keyword>
<accession>A0A7W8DIL0</accession>
<sequence length="293" mass="34353">MTPRLWKALLPCLVLLAFGSSHSQFAPATRRGIYRGREVQFPQDPRQFKGWRHSGHKAPVWDLHPDLPHDVFTFARLCYPFRRGGRWTADYPEAELNFSFRLHQLTSIQVSPYPVILDIDPDQLRHHPFLYVSEPGHMDITDAQARILRDYMLNGGFILMDDFWGGDEWKAFEPVFKKIWPDRSYVELQPDHPIFHSVFDLPSPPQVHSNVYWEQMNKQGRTAMHNEIRPDSATPHFRAVFDDRGRMVMLICLNNDLGDGWEQEQSDPWYFTHVSEKHAYPLGINIVFYALTH</sequence>
<reference evidence="3 4" key="1">
    <citation type="submission" date="2020-08" db="EMBL/GenBank/DDBJ databases">
        <title>Genomic Encyclopedia of Type Strains, Phase IV (KMG-IV): sequencing the most valuable type-strain genomes for metagenomic binning, comparative biology and taxonomic classification.</title>
        <authorList>
            <person name="Goeker M."/>
        </authorList>
    </citation>
    <scope>NUCLEOTIDE SEQUENCE [LARGE SCALE GENOMIC DNA]</scope>
    <source>
        <strain evidence="3 4">DSM 12252</strain>
    </source>
</reference>
<dbReference type="AlphaFoldDB" id="A0A7W8DIL0"/>
<feature type="chain" id="PRO_5031322721" description="DUF4159 domain-containing protein" evidence="1">
    <location>
        <begin position="24"/>
        <end position="293"/>
    </location>
</feature>
<evidence type="ECO:0000313" key="3">
    <source>
        <dbReference type="EMBL" id="MBB5030906.1"/>
    </source>
</evidence>
<dbReference type="Pfam" id="PF13709">
    <property type="entry name" value="DUF4159"/>
    <property type="match status" value="1"/>
</dbReference>
<evidence type="ECO:0000259" key="2">
    <source>
        <dbReference type="Pfam" id="PF13709"/>
    </source>
</evidence>
<protein>
    <recommendedName>
        <fullName evidence="2">DUF4159 domain-containing protein</fullName>
    </recommendedName>
</protein>
<keyword evidence="1" id="KW-0732">Signal</keyword>
<gene>
    <name evidence="3" type="ORF">HNQ65_000460</name>
</gene>
<dbReference type="Proteomes" id="UP000590740">
    <property type="component" value="Unassembled WGS sequence"/>
</dbReference>
<organism evidence="3 4">
    <name type="scientific">Prosthecobacter vanneervenii</name>
    <dbReference type="NCBI Taxonomy" id="48466"/>
    <lineage>
        <taxon>Bacteria</taxon>
        <taxon>Pseudomonadati</taxon>
        <taxon>Verrucomicrobiota</taxon>
        <taxon>Verrucomicrobiia</taxon>
        <taxon>Verrucomicrobiales</taxon>
        <taxon>Verrucomicrobiaceae</taxon>
        <taxon>Prosthecobacter</taxon>
    </lineage>
</organism>
<dbReference type="RefSeq" id="WP_184337857.1">
    <property type="nucleotide sequence ID" value="NZ_JACHIG010000001.1"/>
</dbReference>
<dbReference type="InterPro" id="IPR025297">
    <property type="entry name" value="DUF4159"/>
</dbReference>
<evidence type="ECO:0000256" key="1">
    <source>
        <dbReference type="SAM" id="SignalP"/>
    </source>
</evidence>
<dbReference type="EMBL" id="JACHIG010000001">
    <property type="protein sequence ID" value="MBB5030906.1"/>
    <property type="molecule type" value="Genomic_DNA"/>
</dbReference>
<feature type="domain" description="DUF4159" evidence="2">
    <location>
        <begin position="73"/>
        <end position="291"/>
    </location>
</feature>
<evidence type="ECO:0000313" key="4">
    <source>
        <dbReference type="Proteomes" id="UP000590740"/>
    </source>
</evidence>
<comment type="caution">
    <text evidence="3">The sequence shown here is derived from an EMBL/GenBank/DDBJ whole genome shotgun (WGS) entry which is preliminary data.</text>
</comment>